<evidence type="ECO:0000256" key="1">
    <source>
        <dbReference type="SAM" id="MobiDB-lite"/>
    </source>
</evidence>
<keyword evidence="3" id="KW-1185">Reference proteome</keyword>
<protein>
    <submittedName>
        <fullName evidence="2">Uncharacterized protein</fullName>
    </submittedName>
</protein>
<organism evidence="2 3">
    <name type="scientific">Halomonas mongoliensis</name>
    <dbReference type="NCBI Taxonomy" id="321265"/>
    <lineage>
        <taxon>Bacteria</taxon>
        <taxon>Pseudomonadati</taxon>
        <taxon>Pseudomonadota</taxon>
        <taxon>Gammaproteobacteria</taxon>
        <taxon>Oceanospirillales</taxon>
        <taxon>Halomonadaceae</taxon>
        <taxon>Halomonas</taxon>
    </lineage>
</organism>
<reference evidence="2 3" key="1">
    <citation type="submission" date="2023-04" db="EMBL/GenBank/DDBJ databases">
        <title>A long-awaited taxogenomic arrangement of the family Halomonadaceae.</title>
        <authorList>
            <person name="De La Haba R."/>
            <person name="Chuvochina M."/>
            <person name="Wittouck S."/>
            <person name="Arahal D.R."/>
            <person name="Sanchez-Porro C."/>
            <person name="Hugenholtz P."/>
            <person name="Ventosa A."/>
        </authorList>
    </citation>
    <scope>NUCLEOTIDE SEQUENCE [LARGE SCALE GENOMIC DNA]</scope>
    <source>
        <strain evidence="2 3">DSM 17332</strain>
    </source>
</reference>
<name>A0ABU1GMH5_9GAMM</name>
<dbReference type="Proteomes" id="UP001252270">
    <property type="component" value="Unassembled WGS sequence"/>
</dbReference>
<sequence length="287" mass="30907">MQAWLDELAGPGSRLTLSGAVTSMGEYTTAEDPRYGGVSVDSYRPGRGGGAARRGSNADGPYALTLYTDAIHEDSPEEVVRAWVTLVLPAGAEAGQRYTIAGFSDAEEREVQAHVRGHGNAWGFSRQVAGELYLAELGEQVSAAWRLEAAEGRGEEARRVVAEGAVEGLDFTPQREARYAITVNGDSEQYLGRVSIHETPNDFAVSIGNRIVLDVPTEIGAGEYALSDQAGDGAIRVSLMRHEVEEIDGAIRFSERNGVFDAEISLEASGEDEVQLSGRLEELDFDR</sequence>
<dbReference type="EMBL" id="JARWAL010000006">
    <property type="protein sequence ID" value="MDR5892746.1"/>
    <property type="molecule type" value="Genomic_DNA"/>
</dbReference>
<evidence type="ECO:0000313" key="3">
    <source>
        <dbReference type="Proteomes" id="UP001252270"/>
    </source>
</evidence>
<dbReference type="RefSeq" id="WP_309636468.1">
    <property type="nucleotide sequence ID" value="NZ_JARWAL010000006.1"/>
</dbReference>
<feature type="region of interest" description="Disordered" evidence="1">
    <location>
        <begin position="35"/>
        <end position="55"/>
    </location>
</feature>
<accession>A0ABU1GMH5</accession>
<comment type="caution">
    <text evidence="2">The sequence shown here is derived from an EMBL/GenBank/DDBJ whole genome shotgun (WGS) entry which is preliminary data.</text>
</comment>
<evidence type="ECO:0000313" key="2">
    <source>
        <dbReference type="EMBL" id="MDR5892746.1"/>
    </source>
</evidence>
<gene>
    <name evidence="2" type="ORF">QC820_07935</name>
</gene>
<proteinExistence type="predicted"/>